<dbReference type="EMBL" id="JANAVB010035020">
    <property type="protein sequence ID" value="KAJ6805954.1"/>
    <property type="molecule type" value="Genomic_DNA"/>
</dbReference>
<protein>
    <recommendedName>
        <fullName evidence="2">DUF4378 domain-containing protein</fullName>
    </recommendedName>
</protein>
<feature type="compositionally biased region" description="Polar residues" evidence="1">
    <location>
        <begin position="77"/>
        <end position="86"/>
    </location>
</feature>
<dbReference type="Proteomes" id="UP001140949">
    <property type="component" value="Unassembled WGS sequence"/>
</dbReference>
<accession>A0AAX6EPE8</accession>
<feature type="region of interest" description="Disordered" evidence="1">
    <location>
        <begin position="77"/>
        <end position="119"/>
    </location>
</feature>
<evidence type="ECO:0000259" key="2">
    <source>
        <dbReference type="Pfam" id="PF14309"/>
    </source>
</evidence>
<sequence length="311" mass="34209">MSKTGFHLLKGNFLVSFLEVKKSGTEKHIPSPSVGTIDILNSSREETRKRNDASSESFCLGHPEASMLINSEMFGGASSTSNSLNDGQKHVTHSAKQGSLSSDKSRACEISRDNQDQPSPISVLETQFEDDSHTLSLRFISAISGHPQALSRSSPIESISRTLTRDSPHLGRPLSNSSKLSKVLSKECEEQERFAFVQKLLSSASLLDSGDSTVFARWHSLDSPLDPTLLDEFLDRKEEEALEPKAAIRLCQCCPLGHWLVNHEKQSPLLPTLRWGVGRWQEMFSGGRGSVEIGEGLVFICGQTGIMRGRE</sequence>
<keyword evidence="4" id="KW-1185">Reference proteome</keyword>
<dbReference type="PANTHER" id="PTHR46634:SF3">
    <property type="entry name" value="M REDUCTASE II SUBUNIT GAMMA, PUTATIVE (DUF3741)-RELATED"/>
    <property type="match status" value="1"/>
</dbReference>
<reference evidence="3" key="2">
    <citation type="submission" date="2023-04" db="EMBL/GenBank/DDBJ databases">
        <authorList>
            <person name="Bruccoleri R.E."/>
            <person name="Oakeley E.J."/>
            <person name="Faust A.-M."/>
            <person name="Dessus-Babus S."/>
            <person name="Altorfer M."/>
            <person name="Burckhardt D."/>
            <person name="Oertli M."/>
            <person name="Naumann U."/>
            <person name="Petersen F."/>
            <person name="Wong J."/>
        </authorList>
    </citation>
    <scope>NUCLEOTIDE SEQUENCE</scope>
    <source>
        <strain evidence="3">GSM-AAB239-AS_SAM_17_03QT</strain>
        <tissue evidence="3">Leaf</tissue>
    </source>
</reference>
<proteinExistence type="predicted"/>
<organism evidence="3 4">
    <name type="scientific">Iris pallida</name>
    <name type="common">Sweet iris</name>
    <dbReference type="NCBI Taxonomy" id="29817"/>
    <lineage>
        <taxon>Eukaryota</taxon>
        <taxon>Viridiplantae</taxon>
        <taxon>Streptophyta</taxon>
        <taxon>Embryophyta</taxon>
        <taxon>Tracheophyta</taxon>
        <taxon>Spermatophyta</taxon>
        <taxon>Magnoliopsida</taxon>
        <taxon>Liliopsida</taxon>
        <taxon>Asparagales</taxon>
        <taxon>Iridaceae</taxon>
        <taxon>Iridoideae</taxon>
        <taxon>Irideae</taxon>
        <taxon>Iris</taxon>
    </lineage>
</organism>
<feature type="region of interest" description="Disordered" evidence="1">
    <location>
        <begin position="25"/>
        <end position="58"/>
    </location>
</feature>
<comment type="caution">
    <text evidence="3">The sequence shown here is derived from an EMBL/GenBank/DDBJ whole genome shotgun (WGS) entry which is preliminary data.</text>
</comment>
<dbReference type="AlphaFoldDB" id="A0AAX6EPE8"/>
<feature type="compositionally biased region" description="Basic and acidic residues" evidence="1">
    <location>
        <begin position="103"/>
        <end position="115"/>
    </location>
</feature>
<name>A0AAX6EPE8_IRIPA</name>
<gene>
    <name evidence="3" type="ORF">M6B38_176685</name>
</gene>
<evidence type="ECO:0000313" key="4">
    <source>
        <dbReference type="Proteomes" id="UP001140949"/>
    </source>
</evidence>
<dbReference type="Pfam" id="PF14309">
    <property type="entry name" value="DUF4378"/>
    <property type="match status" value="1"/>
</dbReference>
<evidence type="ECO:0000313" key="3">
    <source>
        <dbReference type="EMBL" id="KAJ6805954.1"/>
    </source>
</evidence>
<feature type="domain" description="DUF4378" evidence="2">
    <location>
        <begin position="194"/>
        <end position="239"/>
    </location>
</feature>
<evidence type="ECO:0000256" key="1">
    <source>
        <dbReference type="SAM" id="MobiDB-lite"/>
    </source>
</evidence>
<reference evidence="3" key="1">
    <citation type="journal article" date="2023" name="GigaByte">
        <title>Genome assembly of the bearded iris, Iris pallida Lam.</title>
        <authorList>
            <person name="Bruccoleri R.E."/>
            <person name="Oakeley E.J."/>
            <person name="Faust A.M.E."/>
            <person name="Altorfer M."/>
            <person name="Dessus-Babus S."/>
            <person name="Burckhardt D."/>
            <person name="Oertli M."/>
            <person name="Naumann U."/>
            <person name="Petersen F."/>
            <person name="Wong J."/>
        </authorList>
    </citation>
    <scope>NUCLEOTIDE SEQUENCE</scope>
    <source>
        <strain evidence="3">GSM-AAB239-AS_SAM_17_03QT</strain>
    </source>
</reference>
<dbReference type="InterPro" id="IPR025486">
    <property type="entry name" value="DUF4378"/>
</dbReference>
<dbReference type="PANTHER" id="PTHR46634">
    <property type="entry name" value="M REDUCTASE II SUBUNIT GAMMA, PUTATIVE (DUF3741)-RELATED"/>
    <property type="match status" value="1"/>
</dbReference>
<feature type="compositionally biased region" description="Basic and acidic residues" evidence="1">
    <location>
        <begin position="43"/>
        <end position="53"/>
    </location>
</feature>